<dbReference type="CDD" id="cd01400">
    <property type="entry name" value="6PGL"/>
    <property type="match status" value="1"/>
</dbReference>
<dbReference type="InterPro" id="IPR037171">
    <property type="entry name" value="NagB/RpiA_transferase-like"/>
</dbReference>
<comment type="pathway">
    <text evidence="3 7">Carbohydrate degradation; pentose phosphate pathway; D-ribulose 5-phosphate from D-glucose 6-phosphate (oxidative stage): step 2/3.</text>
</comment>
<comment type="caution">
    <text evidence="9">The sequence shown here is derived from an EMBL/GenBank/DDBJ whole genome shotgun (WGS) entry which is preliminary data.</text>
</comment>
<dbReference type="RefSeq" id="WP_331703432.1">
    <property type="nucleotide sequence ID" value="NZ_JAZHBO010000001.1"/>
</dbReference>
<evidence type="ECO:0000256" key="6">
    <source>
        <dbReference type="ARBA" id="ARBA00020337"/>
    </source>
</evidence>
<evidence type="ECO:0000256" key="1">
    <source>
        <dbReference type="ARBA" id="ARBA00000832"/>
    </source>
</evidence>
<keyword evidence="7 9" id="KW-0378">Hydrolase</keyword>
<proteinExistence type="inferred from homology"/>
<evidence type="ECO:0000256" key="7">
    <source>
        <dbReference type="RuleBase" id="RU365095"/>
    </source>
</evidence>
<evidence type="ECO:0000259" key="8">
    <source>
        <dbReference type="Pfam" id="PF01182"/>
    </source>
</evidence>
<evidence type="ECO:0000256" key="4">
    <source>
        <dbReference type="ARBA" id="ARBA00010662"/>
    </source>
</evidence>
<accession>A0ABU7UZY1</accession>
<dbReference type="Proteomes" id="UP001356170">
    <property type="component" value="Unassembled WGS sequence"/>
</dbReference>
<keyword evidence="10" id="KW-1185">Reference proteome</keyword>
<protein>
    <recommendedName>
        <fullName evidence="6 7">6-phosphogluconolactonase</fullName>
        <shortName evidence="7">6PGL</shortName>
        <ecNumber evidence="5 7">3.1.1.31</ecNumber>
    </recommendedName>
</protein>
<evidence type="ECO:0000313" key="9">
    <source>
        <dbReference type="EMBL" id="MEF2155376.1"/>
    </source>
</evidence>
<dbReference type="InterPro" id="IPR006148">
    <property type="entry name" value="Glc/Gal-6P_isomerase"/>
</dbReference>
<dbReference type="NCBIfam" id="TIGR01198">
    <property type="entry name" value="pgl"/>
    <property type="match status" value="1"/>
</dbReference>
<evidence type="ECO:0000256" key="3">
    <source>
        <dbReference type="ARBA" id="ARBA00004961"/>
    </source>
</evidence>
<comment type="catalytic activity">
    <reaction evidence="1 7">
        <text>6-phospho-D-glucono-1,5-lactone + H2O = 6-phospho-D-gluconate + H(+)</text>
        <dbReference type="Rhea" id="RHEA:12556"/>
        <dbReference type="ChEBI" id="CHEBI:15377"/>
        <dbReference type="ChEBI" id="CHEBI:15378"/>
        <dbReference type="ChEBI" id="CHEBI:57955"/>
        <dbReference type="ChEBI" id="CHEBI:58759"/>
        <dbReference type="EC" id="3.1.1.31"/>
    </reaction>
</comment>
<comment type="similarity">
    <text evidence="4 7">Belongs to the glucosamine/galactosamine-6-phosphate isomerase family. 6-phosphogluconolactonase subfamily.</text>
</comment>
<evidence type="ECO:0000256" key="2">
    <source>
        <dbReference type="ARBA" id="ARBA00002681"/>
    </source>
</evidence>
<organism evidence="9 10">
    <name type="scientific">Aquilutibacter rugosus</name>
    <dbReference type="NCBI Taxonomy" id="3115820"/>
    <lineage>
        <taxon>Bacteria</taxon>
        <taxon>Pseudomonadati</taxon>
        <taxon>Pseudomonadota</taxon>
        <taxon>Gammaproteobacteria</taxon>
        <taxon>Lysobacterales</taxon>
        <taxon>Lysobacteraceae</taxon>
        <taxon>Aquilutibacter</taxon>
    </lineage>
</organism>
<dbReference type="EMBL" id="JAZHBO010000001">
    <property type="protein sequence ID" value="MEF2155376.1"/>
    <property type="molecule type" value="Genomic_DNA"/>
</dbReference>
<name>A0ABU7UZY1_9GAMM</name>
<dbReference type="InterPro" id="IPR039104">
    <property type="entry name" value="6PGL"/>
</dbReference>
<gene>
    <name evidence="7 9" type="primary">pgl</name>
    <name evidence="9" type="ORF">V3390_03900</name>
</gene>
<dbReference type="Pfam" id="PF01182">
    <property type="entry name" value="Glucosamine_iso"/>
    <property type="match status" value="1"/>
</dbReference>
<comment type="function">
    <text evidence="2 7">Hydrolysis of 6-phosphogluconolactone to 6-phosphogluconate.</text>
</comment>
<dbReference type="EC" id="3.1.1.31" evidence="5 7"/>
<dbReference type="PANTHER" id="PTHR11054">
    <property type="entry name" value="6-PHOSPHOGLUCONOLACTONASE"/>
    <property type="match status" value="1"/>
</dbReference>
<dbReference type="GO" id="GO:0017057">
    <property type="term" value="F:6-phosphogluconolactonase activity"/>
    <property type="evidence" value="ECO:0007669"/>
    <property type="project" value="UniProtKB-EC"/>
</dbReference>
<dbReference type="InterPro" id="IPR005900">
    <property type="entry name" value="6-phosphogluconolactonase_DevB"/>
</dbReference>
<evidence type="ECO:0000313" key="10">
    <source>
        <dbReference type="Proteomes" id="UP001356170"/>
    </source>
</evidence>
<evidence type="ECO:0000256" key="5">
    <source>
        <dbReference type="ARBA" id="ARBA00013198"/>
    </source>
</evidence>
<dbReference type="Gene3D" id="3.40.50.1360">
    <property type="match status" value="1"/>
</dbReference>
<reference evidence="9 10" key="1">
    <citation type="submission" date="2024-01" db="EMBL/GenBank/DDBJ databases">
        <title>Novel species of the genus Luteimonas isolated from rivers.</title>
        <authorList>
            <person name="Lu H."/>
        </authorList>
    </citation>
    <scope>NUCLEOTIDE SEQUENCE [LARGE SCALE GENOMIC DNA]</scope>
    <source>
        <strain evidence="9 10">FXH3W</strain>
    </source>
</reference>
<feature type="domain" description="Glucosamine/galactosamine-6-phosphate isomerase" evidence="8">
    <location>
        <begin position="11"/>
        <end position="220"/>
    </location>
</feature>
<sequence>MPFELIPYKSAADWQRALIKRLVARVREDLAADRPAVLCLAGGSTPLAVYAELAAADLDWSRVTVLPGDDRCVPHTDSHSNVYQFREAFAKAAGITVLPITEADGSNGLQAALDATNANPMHFSATVLGMGNDMHTASLFPGAVNLAAGIDKLSHTDVLQTVPDPLPPEAPYPRITLTAQRLLRSRAVILAIRGQAKRDALRRAMDLGDPLQAPILALINDSATNTEIHWAP</sequence>
<dbReference type="PANTHER" id="PTHR11054:SF0">
    <property type="entry name" value="6-PHOSPHOGLUCONOLACTONASE"/>
    <property type="match status" value="1"/>
</dbReference>
<dbReference type="SUPFAM" id="SSF100950">
    <property type="entry name" value="NagB/RpiA/CoA transferase-like"/>
    <property type="match status" value="1"/>
</dbReference>